<dbReference type="PANTHER" id="PTHR32322">
    <property type="entry name" value="INNER MEMBRANE TRANSPORTER"/>
    <property type="match status" value="1"/>
</dbReference>
<dbReference type="InterPro" id="IPR037185">
    <property type="entry name" value="EmrE-like"/>
</dbReference>
<proteinExistence type="inferred from homology"/>
<feature type="transmembrane region" description="Helical" evidence="6">
    <location>
        <begin position="279"/>
        <end position="298"/>
    </location>
</feature>
<keyword evidence="4 6" id="KW-1133">Transmembrane helix</keyword>
<feature type="transmembrane region" description="Helical" evidence="6">
    <location>
        <begin position="63"/>
        <end position="81"/>
    </location>
</feature>
<feature type="transmembrane region" description="Helical" evidence="6">
    <location>
        <begin position="252"/>
        <end position="272"/>
    </location>
</feature>
<name>A0ABW1V8B8_9BACL</name>
<dbReference type="EMBL" id="JBHSTE010000007">
    <property type="protein sequence ID" value="MFC6334693.1"/>
    <property type="molecule type" value="Genomic_DNA"/>
</dbReference>
<feature type="transmembrane region" description="Helical" evidence="6">
    <location>
        <begin position="30"/>
        <end position="51"/>
    </location>
</feature>
<feature type="domain" description="EamA" evidence="7">
    <location>
        <begin position="147"/>
        <end position="294"/>
    </location>
</feature>
<comment type="subcellular location">
    <subcellularLocation>
        <location evidence="1">Endomembrane system</location>
        <topology evidence="1">Multi-pass membrane protein</topology>
    </subcellularLocation>
</comment>
<dbReference type="PANTHER" id="PTHR32322:SF2">
    <property type="entry name" value="EAMA DOMAIN-CONTAINING PROTEIN"/>
    <property type="match status" value="1"/>
</dbReference>
<evidence type="ECO:0000256" key="2">
    <source>
        <dbReference type="ARBA" id="ARBA00007362"/>
    </source>
</evidence>
<protein>
    <submittedName>
        <fullName evidence="8">EamA family transporter</fullName>
    </submittedName>
</protein>
<evidence type="ECO:0000256" key="4">
    <source>
        <dbReference type="ARBA" id="ARBA00022989"/>
    </source>
</evidence>
<comment type="similarity">
    <text evidence="2">Belongs to the EamA transporter family.</text>
</comment>
<keyword evidence="3 6" id="KW-0812">Transmembrane</keyword>
<keyword evidence="5 6" id="KW-0472">Membrane</keyword>
<organism evidence="8 9">
    <name type="scientific">Paenibacillus septentrionalis</name>
    <dbReference type="NCBI Taxonomy" id="429342"/>
    <lineage>
        <taxon>Bacteria</taxon>
        <taxon>Bacillati</taxon>
        <taxon>Bacillota</taxon>
        <taxon>Bacilli</taxon>
        <taxon>Bacillales</taxon>
        <taxon>Paenibacillaceae</taxon>
        <taxon>Paenibacillus</taxon>
    </lineage>
</organism>
<gene>
    <name evidence="8" type="ORF">ACFP56_18840</name>
</gene>
<dbReference type="Pfam" id="PF00892">
    <property type="entry name" value="EamA"/>
    <property type="match status" value="2"/>
</dbReference>
<comment type="caution">
    <text evidence="8">The sequence shown here is derived from an EMBL/GenBank/DDBJ whole genome shotgun (WGS) entry which is preliminary data.</text>
</comment>
<feature type="transmembrane region" description="Helical" evidence="6">
    <location>
        <begin position="118"/>
        <end position="135"/>
    </location>
</feature>
<feature type="transmembrane region" description="Helical" evidence="6">
    <location>
        <begin position="172"/>
        <end position="196"/>
    </location>
</feature>
<evidence type="ECO:0000256" key="6">
    <source>
        <dbReference type="SAM" id="Phobius"/>
    </source>
</evidence>
<feature type="transmembrane region" description="Helical" evidence="6">
    <location>
        <begin position="147"/>
        <end position="166"/>
    </location>
</feature>
<dbReference type="InterPro" id="IPR050638">
    <property type="entry name" value="AA-Vitamin_Transporters"/>
</dbReference>
<feature type="transmembrane region" description="Helical" evidence="6">
    <location>
        <begin position="6"/>
        <end position="23"/>
    </location>
</feature>
<accession>A0ABW1V8B8</accession>
<dbReference type="Proteomes" id="UP001596233">
    <property type="component" value="Unassembled WGS sequence"/>
</dbReference>
<dbReference type="SUPFAM" id="SSF103481">
    <property type="entry name" value="Multidrug resistance efflux transporter EmrE"/>
    <property type="match status" value="2"/>
</dbReference>
<reference evidence="9" key="1">
    <citation type="journal article" date="2019" name="Int. J. Syst. Evol. Microbiol.">
        <title>The Global Catalogue of Microorganisms (GCM) 10K type strain sequencing project: providing services to taxonomists for standard genome sequencing and annotation.</title>
        <authorList>
            <consortium name="The Broad Institute Genomics Platform"/>
            <consortium name="The Broad Institute Genome Sequencing Center for Infectious Disease"/>
            <person name="Wu L."/>
            <person name="Ma J."/>
        </authorList>
    </citation>
    <scope>NUCLEOTIDE SEQUENCE [LARGE SCALE GENOMIC DNA]</scope>
    <source>
        <strain evidence="9">PCU 280</strain>
    </source>
</reference>
<evidence type="ECO:0000256" key="1">
    <source>
        <dbReference type="ARBA" id="ARBA00004127"/>
    </source>
</evidence>
<dbReference type="InterPro" id="IPR000620">
    <property type="entry name" value="EamA_dom"/>
</dbReference>
<evidence type="ECO:0000259" key="7">
    <source>
        <dbReference type="Pfam" id="PF00892"/>
    </source>
</evidence>
<evidence type="ECO:0000313" key="8">
    <source>
        <dbReference type="EMBL" id="MFC6334693.1"/>
    </source>
</evidence>
<dbReference type="Gene3D" id="1.10.3730.20">
    <property type="match status" value="2"/>
</dbReference>
<feature type="domain" description="EamA" evidence="7">
    <location>
        <begin position="2"/>
        <end position="135"/>
    </location>
</feature>
<sequence length="300" mass="32534">MWLTLSIASAVIFGAAGWFMKVSQMKGGSIAVLLIWLYIVGTLGFGVHTIMEGSWQQLAVFQVWISGLLIGIGSAFGNYLFMKALGTGPASLTSPLSNANIVLVILMGTFIYHEPLGFMQFISIALLLIATVLIAQRRDNRSITSYWWFVYIAAAIVMFAIRNGGLKVTAEFGYASAPVLFVAYLLSILFFAPAAVREQQILRKNTRIAQSSYAIATNAQKVGLRYGLISGICSYGGLQLYAVALQDGPANLVAPIFATNGLLVSVLSILVYKERLSRMQTAAFICLLVGLVCIRISLHD</sequence>
<feature type="transmembrane region" description="Helical" evidence="6">
    <location>
        <begin position="93"/>
        <end position="112"/>
    </location>
</feature>
<evidence type="ECO:0000313" key="9">
    <source>
        <dbReference type="Proteomes" id="UP001596233"/>
    </source>
</evidence>
<evidence type="ECO:0000256" key="3">
    <source>
        <dbReference type="ARBA" id="ARBA00022692"/>
    </source>
</evidence>
<keyword evidence="9" id="KW-1185">Reference proteome</keyword>
<evidence type="ECO:0000256" key="5">
    <source>
        <dbReference type="ARBA" id="ARBA00023136"/>
    </source>
</evidence>
<feature type="transmembrane region" description="Helical" evidence="6">
    <location>
        <begin position="226"/>
        <end position="246"/>
    </location>
</feature>
<dbReference type="RefSeq" id="WP_379237479.1">
    <property type="nucleotide sequence ID" value="NZ_JBHSTE010000007.1"/>
</dbReference>